<dbReference type="InterPro" id="IPR036890">
    <property type="entry name" value="HATPase_C_sf"/>
</dbReference>
<name>A0A6N3DKV3_EUBLI</name>
<reference evidence="3" key="1">
    <citation type="submission" date="2019-11" db="EMBL/GenBank/DDBJ databases">
        <authorList>
            <person name="Feng L."/>
        </authorList>
    </citation>
    <scope>NUCLEOTIDE SEQUENCE</scope>
    <source>
        <strain evidence="3">ElimosumLFYP34</strain>
    </source>
</reference>
<keyword evidence="1" id="KW-0812">Transmembrane</keyword>
<evidence type="ECO:0000313" key="3">
    <source>
        <dbReference type="EMBL" id="VYU26407.1"/>
    </source>
</evidence>
<dbReference type="GO" id="GO:0042802">
    <property type="term" value="F:identical protein binding"/>
    <property type="evidence" value="ECO:0007669"/>
    <property type="project" value="TreeGrafter"/>
</dbReference>
<dbReference type="Gene3D" id="3.30.565.10">
    <property type="entry name" value="Histidine kinase-like ATPase, C-terminal domain"/>
    <property type="match status" value="1"/>
</dbReference>
<organism evidence="3">
    <name type="scientific">Eubacterium limosum</name>
    <dbReference type="NCBI Taxonomy" id="1736"/>
    <lineage>
        <taxon>Bacteria</taxon>
        <taxon>Bacillati</taxon>
        <taxon>Bacillota</taxon>
        <taxon>Clostridia</taxon>
        <taxon>Eubacteriales</taxon>
        <taxon>Eubacteriaceae</taxon>
        <taxon>Eubacterium</taxon>
    </lineage>
</organism>
<protein>
    <submittedName>
        <fullName evidence="3">Sensory histidine kinase DcuS</fullName>
    </submittedName>
</protein>
<feature type="transmembrane region" description="Helical" evidence="1">
    <location>
        <begin position="127"/>
        <end position="151"/>
    </location>
</feature>
<keyword evidence="3" id="KW-0418">Kinase</keyword>
<feature type="transmembrane region" description="Helical" evidence="1">
    <location>
        <begin position="6"/>
        <end position="24"/>
    </location>
</feature>
<feature type="transmembrane region" description="Helical" evidence="1">
    <location>
        <begin position="93"/>
        <end position="115"/>
    </location>
</feature>
<feature type="transmembrane region" description="Helical" evidence="1">
    <location>
        <begin position="163"/>
        <end position="182"/>
    </location>
</feature>
<dbReference type="EMBL" id="CACRTR010000009">
    <property type="protein sequence ID" value="VYU26407.1"/>
    <property type="molecule type" value="Genomic_DNA"/>
</dbReference>
<dbReference type="GO" id="GO:0016301">
    <property type="term" value="F:kinase activity"/>
    <property type="evidence" value="ECO:0007669"/>
    <property type="project" value="UniProtKB-KW"/>
</dbReference>
<dbReference type="InterPro" id="IPR032834">
    <property type="entry name" value="NatK-like_C"/>
</dbReference>
<evidence type="ECO:0000259" key="2">
    <source>
        <dbReference type="Pfam" id="PF14501"/>
    </source>
</evidence>
<dbReference type="SUPFAM" id="SSF55874">
    <property type="entry name" value="ATPase domain of HSP90 chaperone/DNA topoisomerase II/histidine kinase"/>
    <property type="match status" value="1"/>
</dbReference>
<dbReference type="AlphaFoldDB" id="A0A6N3DKV3"/>
<feature type="transmembrane region" description="Helical" evidence="1">
    <location>
        <begin position="63"/>
        <end position="86"/>
    </location>
</feature>
<gene>
    <name evidence="3" type="ORF">ELLFYP34_03089</name>
</gene>
<dbReference type="PANTHER" id="PTHR40448:SF1">
    <property type="entry name" value="TWO-COMPONENT SENSOR HISTIDINE KINASE"/>
    <property type="match status" value="1"/>
</dbReference>
<sequence length="451" mass="51663">MLIDIISTTLRVVVCCIVFAYCLFTPFKSRFRYNNLVMAVLAGLLTAITVVVIVLFLTSGKLLVKYSSFGIVLWIITAVVIFRIAIKGSFFEILFIVLMVLNLYVNIVAIAKVIVNSLSLNLPFSMVYALVVIGVLIVCIPLLWILMVRLYKQVVEFEGNFSFWKYIWVIPALIYMIFFVKIVGDYWKAHVPTNGVDITFTVLWAVTTYTFFLVTLLMLIQTYRGITAAQQTKLISSQLRMQEDQYQRMIENVENNARLRHDWRHHLLSIDSFLDNKDMEGLRNYMKALAPEYLAGEDISFCQNPVVNAILMHYYTVASAEGIVVTVKANVRESLNIPDTDLCIVFGNLVENAVEACATREKNPRTIEIKADVEGRQLVLAIRNTYQRAVIFRDKQYYSTKHEGEGMGIASVKRIVEKNKGVMEIHYDEDNFTVQVMLRMIQGDNEVRKCR</sequence>
<keyword evidence="3" id="KW-0808">Transferase</keyword>
<feature type="transmembrane region" description="Helical" evidence="1">
    <location>
        <begin position="36"/>
        <end position="57"/>
    </location>
</feature>
<feature type="transmembrane region" description="Helical" evidence="1">
    <location>
        <begin position="202"/>
        <end position="220"/>
    </location>
</feature>
<keyword evidence="1" id="KW-0472">Membrane</keyword>
<feature type="domain" description="Sensor histidine kinase NatK-like C-terminal" evidence="2">
    <location>
        <begin position="340"/>
        <end position="438"/>
    </location>
</feature>
<dbReference type="PANTHER" id="PTHR40448">
    <property type="entry name" value="TWO-COMPONENT SENSOR HISTIDINE KINASE"/>
    <property type="match status" value="1"/>
</dbReference>
<dbReference type="CDD" id="cd16935">
    <property type="entry name" value="HATPase_AgrC-ComD-like"/>
    <property type="match status" value="1"/>
</dbReference>
<proteinExistence type="predicted"/>
<dbReference type="Pfam" id="PF14501">
    <property type="entry name" value="HATPase_c_5"/>
    <property type="match status" value="1"/>
</dbReference>
<evidence type="ECO:0000256" key="1">
    <source>
        <dbReference type="SAM" id="Phobius"/>
    </source>
</evidence>
<keyword evidence="1" id="KW-1133">Transmembrane helix</keyword>
<accession>A0A6N3DKV3</accession>